<evidence type="ECO:0000256" key="4">
    <source>
        <dbReference type="ARBA" id="ARBA00022692"/>
    </source>
</evidence>
<dbReference type="GO" id="GO:0044718">
    <property type="term" value="P:siderophore transmembrane transport"/>
    <property type="evidence" value="ECO:0007669"/>
    <property type="project" value="TreeGrafter"/>
</dbReference>
<dbReference type="EMBL" id="CP158375">
    <property type="protein sequence ID" value="XDO95349.1"/>
    <property type="molecule type" value="Genomic_DNA"/>
</dbReference>
<reference evidence="9" key="1">
    <citation type="submission" date="2024-06" db="EMBL/GenBank/DDBJ databases">
        <title>Caulobacter inopinatus, sp. nov.</title>
        <authorList>
            <person name="Donachie S.P."/>
        </authorList>
    </citation>
    <scope>NUCLEOTIDE SEQUENCE</scope>
    <source>
        <strain evidence="9">73W</strain>
    </source>
</reference>
<feature type="chain" id="PRO_5044246683" evidence="7">
    <location>
        <begin position="28"/>
        <end position="1129"/>
    </location>
</feature>
<dbReference type="GO" id="GO:0009279">
    <property type="term" value="C:cell outer membrane"/>
    <property type="evidence" value="ECO:0007669"/>
    <property type="project" value="UniProtKB-SubCell"/>
</dbReference>
<comment type="subcellular location">
    <subcellularLocation>
        <location evidence="1">Cell outer membrane</location>
        <topology evidence="1">Multi-pass membrane protein</topology>
    </subcellularLocation>
</comment>
<sequence length="1129" mass="121353">MLSMKRLACGAALGVLAAAASASAVYAQETTGAVRGQITDATGVGVAGATVVITYGPTGQAITTMTNDNGFYTVRGLRVGGPYGIKATSPAGETIERNLGNVSLGDPTEASLSFEGGADVSELVITAAASTPSQGVGSNFTASDIASLPSLNRDLKDVVRLDPFATLDATNQDALSFAGTNTRFNQITVDGIRQNDDFGLNNNGYPTQRSPISTEAIAGMQVSIAPYSTVNNGFLGGSINAVTKSGSNEFHGALYGEILDDSLRGDKYRFYDTRTGSPTRGSRVTQDVSTTFQEKVWGANLGGPILKDHLYFFVSYEKYEGEYNLDEGPTGSGRSSTIPRITEAALNTFQAATKARYNVDPGNWVSSVPPIEDEKWLGKLDWDINEDHRLSFTYQNTQSASFNGSVSDLFASGSSASSVRIGLSTYQYVKDEKLENYTVQLNSRWSDNLSTELRLGKKETTTNRRTFGPAGVGEITVNVADLPGVQAGSGTPAIRFGTELNSQPNFLNTKTDTAELRVRYHMGDHDFLLGGRIERQDILNIFGRNYLPTYSFASYADFLAGRAATVQLTAAVEPNGGTVPAQAGTAERNAAAGEFYLNSIYAEDTYQITDNLSLLAGVRYDWYVQDDKADLNNNFVSRNGFANNATLDGKNVLLPRVFAKWTPTSDIDVGVGFGRFSSQGLGVWLLNPIGNSGVVQTNVVCPAGPYTISSLSAVPAGCTATPGNGNTNALSPSFRIPSAWKTTLTAGYNFDVDRFGLGSDWRVQVDLIHQKNQDSVFWFDLRAEPSAAGVAPDGRPVYQRTTTGTIGANVFDMMLGNKRDGGGSDSAAISLRKRWNDGWLEGLSATASYTYTEAKDRNPMTSSIADSSYTRFATFDAQNPSLATSDYEIRHKGLLHLGYRRAFFGDNMTMIDVVTQYRSGLPFSYTFASSATNRPETEFGNYVSTYSGRQAQSNQLLYVPATDSSGNVTATSDPKITYAAGFDVANFNSFLKNTGLIKYAGKIAPRNGFRQPSVFTTDINIQQEIPAFFPTGAKLLGFVTIENFGNLLNSKWGALEQYDFYRGVPVVNPTCAGAGGSCAGQARYTYSDLQTAVGANPAAGVANRDQPIRPFGFTNASVWQLKVGLKYQF</sequence>
<evidence type="ECO:0000256" key="5">
    <source>
        <dbReference type="ARBA" id="ARBA00023136"/>
    </source>
</evidence>
<protein>
    <submittedName>
        <fullName evidence="9">TonB-dependent receptor</fullName>
    </submittedName>
</protein>
<dbReference type="SUPFAM" id="SSF56935">
    <property type="entry name" value="Porins"/>
    <property type="match status" value="1"/>
</dbReference>
<evidence type="ECO:0000256" key="1">
    <source>
        <dbReference type="ARBA" id="ARBA00004571"/>
    </source>
</evidence>
<dbReference type="AlphaFoldDB" id="A0AB39KNW2"/>
<keyword evidence="6" id="KW-0998">Cell outer membrane</keyword>
<evidence type="ECO:0000256" key="3">
    <source>
        <dbReference type="ARBA" id="ARBA00022452"/>
    </source>
</evidence>
<evidence type="ECO:0000256" key="7">
    <source>
        <dbReference type="SAM" id="SignalP"/>
    </source>
</evidence>
<organism evidence="9">
    <name type="scientific">Caulobacter sp. 73W</name>
    <dbReference type="NCBI Taxonomy" id="3161137"/>
    <lineage>
        <taxon>Bacteria</taxon>
        <taxon>Pseudomonadati</taxon>
        <taxon>Pseudomonadota</taxon>
        <taxon>Alphaproteobacteria</taxon>
        <taxon>Caulobacterales</taxon>
        <taxon>Caulobacteraceae</taxon>
        <taxon>Caulobacter</taxon>
    </lineage>
</organism>
<dbReference type="InterPro" id="IPR039426">
    <property type="entry name" value="TonB-dep_rcpt-like"/>
</dbReference>
<keyword evidence="5" id="KW-0472">Membrane</keyword>
<keyword evidence="3" id="KW-1134">Transmembrane beta strand</keyword>
<dbReference type="PANTHER" id="PTHR30069">
    <property type="entry name" value="TONB-DEPENDENT OUTER MEMBRANE RECEPTOR"/>
    <property type="match status" value="1"/>
</dbReference>
<dbReference type="GO" id="GO:0030246">
    <property type="term" value="F:carbohydrate binding"/>
    <property type="evidence" value="ECO:0007669"/>
    <property type="project" value="InterPro"/>
</dbReference>
<keyword evidence="7" id="KW-0732">Signal</keyword>
<keyword evidence="9" id="KW-0675">Receptor</keyword>
<evidence type="ECO:0000256" key="2">
    <source>
        <dbReference type="ARBA" id="ARBA00022448"/>
    </source>
</evidence>
<proteinExistence type="predicted"/>
<name>A0AB39KNW2_9CAUL</name>
<dbReference type="SUPFAM" id="SSF49452">
    <property type="entry name" value="Starch-binding domain-like"/>
    <property type="match status" value="1"/>
</dbReference>
<evidence type="ECO:0000259" key="8">
    <source>
        <dbReference type="Pfam" id="PF25183"/>
    </source>
</evidence>
<feature type="domain" description="TonB-dependent transporter Oar-like beta-barrel" evidence="8">
    <location>
        <begin position="242"/>
        <end position="1027"/>
    </location>
</feature>
<feature type="signal peptide" evidence="7">
    <location>
        <begin position="1"/>
        <end position="27"/>
    </location>
</feature>
<gene>
    <name evidence="9" type="ORF">ABOZ73_11035</name>
</gene>
<keyword evidence="2" id="KW-0813">Transport</keyword>
<keyword evidence="4" id="KW-0812">Transmembrane</keyword>
<evidence type="ECO:0000313" key="9">
    <source>
        <dbReference type="EMBL" id="XDO95349.1"/>
    </source>
</evidence>
<dbReference type="Gene3D" id="2.60.40.1120">
    <property type="entry name" value="Carboxypeptidase-like, regulatory domain"/>
    <property type="match status" value="1"/>
</dbReference>
<dbReference type="InterPro" id="IPR013784">
    <property type="entry name" value="Carb-bd-like_fold"/>
</dbReference>
<dbReference type="PANTHER" id="PTHR30069:SF46">
    <property type="entry name" value="OAR PROTEIN"/>
    <property type="match status" value="1"/>
</dbReference>
<evidence type="ECO:0000256" key="6">
    <source>
        <dbReference type="ARBA" id="ARBA00023237"/>
    </source>
</evidence>
<dbReference type="Gene3D" id="2.40.170.20">
    <property type="entry name" value="TonB-dependent receptor, beta-barrel domain"/>
    <property type="match status" value="1"/>
</dbReference>
<dbReference type="InterPro" id="IPR057601">
    <property type="entry name" value="Oar-like_b-barrel"/>
</dbReference>
<dbReference type="InterPro" id="IPR036942">
    <property type="entry name" value="Beta-barrel_TonB_sf"/>
</dbReference>
<dbReference type="Pfam" id="PF25183">
    <property type="entry name" value="OMP_b-brl_4"/>
    <property type="match status" value="1"/>
</dbReference>
<dbReference type="GO" id="GO:0015344">
    <property type="term" value="F:siderophore uptake transmembrane transporter activity"/>
    <property type="evidence" value="ECO:0007669"/>
    <property type="project" value="TreeGrafter"/>
</dbReference>
<dbReference type="RefSeq" id="WP_369058198.1">
    <property type="nucleotide sequence ID" value="NZ_CP158375.1"/>
</dbReference>
<accession>A0AB39KNW2</accession>
<dbReference type="Pfam" id="PF13620">
    <property type="entry name" value="CarboxypepD_reg"/>
    <property type="match status" value="1"/>
</dbReference>